<keyword evidence="2" id="KW-1185">Reference proteome</keyword>
<proteinExistence type="predicted"/>
<dbReference type="AlphaFoldDB" id="A0ABD2X380"/>
<gene>
    <name evidence="1" type="ORF">TKK_007051</name>
</gene>
<accession>A0ABD2X380</accession>
<evidence type="ECO:0000313" key="2">
    <source>
        <dbReference type="Proteomes" id="UP001627154"/>
    </source>
</evidence>
<protein>
    <submittedName>
        <fullName evidence="1">Uncharacterized protein</fullName>
    </submittedName>
</protein>
<evidence type="ECO:0000313" key="1">
    <source>
        <dbReference type="EMBL" id="KAL3399816.1"/>
    </source>
</evidence>
<reference evidence="1 2" key="1">
    <citation type="journal article" date="2024" name="bioRxiv">
        <title>A reference genome for Trichogramma kaykai: A tiny desert-dwelling parasitoid wasp with competing sex-ratio distorters.</title>
        <authorList>
            <person name="Culotta J."/>
            <person name="Lindsey A.R."/>
        </authorList>
    </citation>
    <scope>NUCLEOTIDE SEQUENCE [LARGE SCALE GENOMIC DNA]</scope>
    <source>
        <strain evidence="1 2">KSX58</strain>
    </source>
</reference>
<comment type="caution">
    <text evidence="1">The sequence shown here is derived from an EMBL/GenBank/DDBJ whole genome shotgun (WGS) entry which is preliminary data.</text>
</comment>
<dbReference type="EMBL" id="JBJJXI010000055">
    <property type="protein sequence ID" value="KAL3399816.1"/>
    <property type="molecule type" value="Genomic_DNA"/>
</dbReference>
<dbReference type="Proteomes" id="UP001627154">
    <property type="component" value="Unassembled WGS sequence"/>
</dbReference>
<name>A0ABD2X380_9HYME</name>
<organism evidence="1 2">
    <name type="scientific">Trichogramma kaykai</name>
    <dbReference type="NCBI Taxonomy" id="54128"/>
    <lineage>
        <taxon>Eukaryota</taxon>
        <taxon>Metazoa</taxon>
        <taxon>Ecdysozoa</taxon>
        <taxon>Arthropoda</taxon>
        <taxon>Hexapoda</taxon>
        <taxon>Insecta</taxon>
        <taxon>Pterygota</taxon>
        <taxon>Neoptera</taxon>
        <taxon>Endopterygota</taxon>
        <taxon>Hymenoptera</taxon>
        <taxon>Apocrita</taxon>
        <taxon>Proctotrupomorpha</taxon>
        <taxon>Chalcidoidea</taxon>
        <taxon>Trichogrammatidae</taxon>
        <taxon>Trichogramma</taxon>
    </lineage>
</organism>
<sequence>MLASPPELDIFFRTRCLVPSCECGSRFCRRWQVPNFALSATSCECDSRFRRYPCYIKSLAIKTAAALGAAATAEERKENDRNRAPRAREYISFFELCGAAYSARAIAVSSTFFPCCCILYVLGKIVVVASQRRGIFGKAMLSRHTTHDTIGIYRKAAAHAALLYL</sequence>